<protein>
    <submittedName>
        <fullName evidence="1">Uncharacterized protein</fullName>
    </submittedName>
</protein>
<dbReference type="EMBL" id="JBBPEH010000001">
    <property type="protein sequence ID" value="KAK7543998.1"/>
    <property type="molecule type" value="Genomic_DNA"/>
</dbReference>
<comment type="caution">
    <text evidence="1">The sequence shown here is derived from an EMBL/GenBank/DDBJ whole genome shotgun (WGS) entry which is preliminary data.</text>
</comment>
<evidence type="ECO:0000313" key="2">
    <source>
        <dbReference type="Proteomes" id="UP001360953"/>
    </source>
</evidence>
<dbReference type="Proteomes" id="UP001360953">
    <property type="component" value="Unassembled WGS sequence"/>
</dbReference>
<evidence type="ECO:0000313" key="1">
    <source>
        <dbReference type="EMBL" id="KAK7543998.1"/>
    </source>
</evidence>
<dbReference type="GeneID" id="92026700"/>
<sequence>MTCFPRVSVGWWNGTSALLVGRRCTAREGGGKNRAPRHAMPLRQHRLSHYPLSSLDFSPPLCACKRRISLTAVGREGRGGVVASSPHGWKTGEEKSWLPWGAGVGRGGRRADEIAHVIRRISISNTAIHRPSGRAWVGWVLPRKQVPYRLGFPFPFALRVAAAGGGGGA</sequence>
<organism evidence="1 2">
    <name type="scientific">Phyllosticta citribraziliensis</name>
    <dbReference type="NCBI Taxonomy" id="989973"/>
    <lineage>
        <taxon>Eukaryota</taxon>
        <taxon>Fungi</taxon>
        <taxon>Dikarya</taxon>
        <taxon>Ascomycota</taxon>
        <taxon>Pezizomycotina</taxon>
        <taxon>Dothideomycetes</taxon>
        <taxon>Dothideomycetes incertae sedis</taxon>
        <taxon>Botryosphaeriales</taxon>
        <taxon>Phyllostictaceae</taxon>
        <taxon>Phyllosticta</taxon>
    </lineage>
</organism>
<dbReference type="RefSeq" id="XP_066659233.1">
    <property type="nucleotide sequence ID" value="XM_066793794.1"/>
</dbReference>
<reference evidence="1 2" key="1">
    <citation type="submission" date="2024-04" db="EMBL/GenBank/DDBJ databases">
        <title>Phyllosticta paracitricarpa is synonymous to the EU quarantine fungus P. citricarpa based on phylogenomic analyses.</title>
        <authorList>
            <consortium name="Lawrence Berkeley National Laboratory"/>
            <person name="Van ingen-buijs V.A."/>
            <person name="Van westerhoven A.C."/>
            <person name="Haridas S."/>
            <person name="Skiadas P."/>
            <person name="Martin F."/>
            <person name="Groenewald J.Z."/>
            <person name="Crous P.W."/>
            <person name="Seidl M.F."/>
        </authorList>
    </citation>
    <scope>NUCLEOTIDE SEQUENCE [LARGE SCALE GENOMIC DNA]</scope>
    <source>
        <strain evidence="1 2">CPC 17464</strain>
    </source>
</reference>
<accession>A0ABR1M7Z0</accession>
<gene>
    <name evidence="1" type="ORF">J3D65DRAFT_1175</name>
</gene>
<proteinExistence type="predicted"/>
<keyword evidence="2" id="KW-1185">Reference proteome</keyword>
<name>A0ABR1M7Z0_9PEZI</name>